<evidence type="ECO:0000256" key="2">
    <source>
        <dbReference type="ARBA" id="ARBA00005594"/>
    </source>
</evidence>
<dbReference type="GO" id="GO:0006420">
    <property type="term" value="P:arginyl-tRNA aminoacylation"/>
    <property type="evidence" value="ECO:0007669"/>
    <property type="project" value="UniProtKB-UniRule"/>
</dbReference>
<feature type="short sequence motif" description="'HIGH' region" evidence="11">
    <location>
        <begin position="129"/>
        <end position="139"/>
    </location>
</feature>
<comment type="subcellular location">
    <subcellularLocation>
        <location evidence="1 11">Cytoplasm</location>
    </subcellularLocation>
</comment>
<evidence type="ECO:0000256" key="1">
    <source>
        <dbReference type="ARBA" id="ARBA00004496"/>
    </source>
</evidence>
<evidence type="ECO:0000256" key="7">
    <source>
        <dbReference type="ARBA" id="ARBA00022840"/>
    </source>
</evidence>
<dbReference type="Proteomes" id="UP000277294">
    <property type="component" value="Unassembled WGS sequence"/>
</dbReference>
<sequence>MLPEQQEHLLGLIGAAVKAVAPDATPTLLLERPKVASHGDAATNVAMQIAKPMKRNPRELAQAIVDALMAQPGVAGLVQGAEVAGPGFINLRIAPAAKRAVIDAIRVRGAEFGRAPSSGRKVLVEFVSANPTGPLHVGHARQAALGDAICRLFDASGWHVTREFYYNDAGNQIANLAISVQARARGYGPEHPDFPADGYRGEYIADIAADFLARKTVQAADAEPVTASGDAENLDDVRKFAVAYLRREQDLDLQAFDLKFDNYYLESSLYTSGRVEQTVQRLVASGHTYEHDGALWLRTTELGEGDDKDRVMRKSEGGYTYFVPDVAYHVTKWERGYAKAINIQGSDHHGTVARVRSGLQALDVGIPKGYPDYVLHKMVKVVRGGEEVKISKRAGSYVTMRDLIDWVGRDAVRYFLIQRRADTEFVFDVDLALKQTDENPVYYIQYAHARICSILASWGGEPGDLARADTSLLAAEREFLLLQRLAEFPSMVGMAAADLSPHHVAFWLKDCAADFHAYYNAERVLVDDEALKLARLALLAATRQVLANGLALLGVSAPSRM</sequence>
<dbReference type="GO" id="GO:0005524">
    <property type="term" value="F:ATP binding"/>
    <property type="evidence" value="ECO:0007669"/>
    <property type="project" value="UniProtKB-UniRule"/>
</dbReference>
<evidence type="ECO:0000259" key="14">
    <source>
        <dbReference type="SMART" id="SM01016"/>
    </source>
</evidence>
<comment type="subunit">
    <text evidence="3 11">Monomer.</text>
</comment>
<dbReference type="HAMAP" id="MF_00123">
    <property type="entry name" value="Arg_tRNA_synth"/>
    <property type="match status" value="1"/>
</dbReference>
<dbReference type="PRINTS" id="PR01038">
    <property type="entry name" value="TRNASYNTHARG"/>
</dbReference>
<dbReference type="GO" id="GO:0004814">
    <property type="term" value="F:arginine-tRNA ligase activity"/>
    <property type="evidence" value="ECO:0007669"/>
    <property type="project" value="UniProtKB-UniRule"/>
</dbReference>
<evidence type="ECO:0000256" key="10">
    <source>
        <dbReference type="ARBA" id="ARBA00049339"/>
    </source>
</evidence>
<reference evidence="15 16" key="1">
    <citation type="submission" date="2018-10" db="EMBL/GenBank/DDBJ databases">
        <authorList>
            <person name="Criscuolo A."/>
        </authorList>
    </citation>
    <scope>NUCLEOTIDE SEQUENCE [LARGE SCALE GENOMIC DNA]</scope>
    <source>
        <strain evidence="15">DnA1</strain>
    </source>
</reference>
<dbReference type="NCBIfam" id="TIGR00456">
    <property type="entry name" value="argS"/>
    <property type="match status" value="1"/>
</dbReference>
<dbReference type="EC" id="6.1.1.19" evidence="11"/>
<evidence type="ECO:0000256" key="3">
    <source>
        <dbReference type="ARBA" id="ARBA00011245"/>
    </source>
</evidence>
<dbReference type="Gene3D" id="3.40.50.620">
    <property type="entry name" value="HUPs"/>
    <property type="match status" value="1"/>
</dbReference>
<comment type="similarity">
    <text evidence="2 11 12">Belongs to the class-I aminoacyl-tRNA synthetase family.</text>
</comment>
<dbReference type="InterPro" id="IPR014729">
    <property type="entry name" value="Rossmann-like_a/b/a_fold"/>
</dbReference>
<evidence type="ECO:0000313" key="16">
    <source>
        <dbReference type="Proteomes" id="UP000277294"/>
    </source>
</evidence>
<gene>
    <name evidence="11 15" type="primary">argS</name>
    <name evidence="15" type="ORF">PIGHUM_01443</name>
</gene>
<dbReference type="SMART" id="SM01016">
    <property type="entry name" value="Arg_tRNA_synt_N"/>
    <property type="match status" value="1"/>
</dbReference>
<evidence type="ECO:0000256" key="4">
    <source>
        <dbReference type="ARBA" id="ARBA00022490"/>
    </source>
</evidence>
<dbReference type="InterPro" id="IPR035684">
    <property type="entry name" value="ArgRS_core"/>
</dbReference>
<dbReference type="Pfam" id="PF03485">
    <property type="entry name" value="Arg_tRNA_synt_N"/>
    <property type="match status" value="1"/>
</dbReference>
<dbReference type="InterPro" id="IPR036695">
    <property type="entry name" value="Arg-tRNA-synth_N_sf"/>
</dbReference>
<evidence type="ECO:0000256" key="12">
    <source>
        <dbReference type="RuleBase" id="RU363038"/>
    </source>
</evidence>
<dbReference type="InterPro" id="IPR005148">
    <property type="entry name" value="Arg-tRNA-synth_N"/>
</dbReference>
<dbReference type="GO" id="GO:0005737">
    <property type="term" value="C:cytoplasm"/>
    <property type="evidence" value="ECO:0007669"/>
    <property type="project" value="UniProtKB-SubCell"/>
</dbReference>
<protein>
    <recommendedName>
        <fullName evidence="11">Arginine--tRNA ligase</fullName>
        <ecNumber evidence="11">6.1.1.19</ecNumber>
    </recommendedName>
    <alternativeName>
        <fullName evidence="11">Arginyl-tRNA synthetase</fullName>
        <shortName evidence="11">ArgRS</shortName>
    </alternativeName>
</protein>
<keyword evidence="6 11" id="KW-0547">Nucleotide-binding</keyword>
<keyword evidence="9 11" id="KW-0030">Aminoacyl-tRNA synthetase</keyword>
<proteinExistence type="inferred from homology"/>
<evidence type="ECO:0000256" key="6">
    <source>
        <dbReference type="ARBA" id="ARBA00022741"/>
    </source>
</evidence>
<dbReference type="FunFam" id="1.10.730.10:FF:000008">
    <property type="entry name" value="Arginine--tRNA ligase"/>
    <property type="match status" value="1"/>
</dbReference>
<dbReference type="PANTHER" id="PTHR11956">
    <property type="entry name" value="ARGINYL-TRNA SYNTHETASE"/>
    <property type="match status" value="1"/>
</dbReference>
<comment type="catalytic activity">
    <reaction evidence="10 11">
        <text>tRNA(Arg) + L-arginine + ATP = L-arginyl-tRNA(Arg) + AMP + diphosphate</text>
        <dbReference type="Rhea" id="RHEA:20301"/>
        <dbReference type="Rhea" id="RHEA-COMP:9658"/>
        <dbReference type="Rhea" id="RHEA-COMP:9673"/>
        <dbReference type="ChEBI" id="CHEBI:30616"/>
        <dbReference type="ChEBI" id="CHEBI:32682"/>
        <dbReference type="ChEBI" id="CHEBI:33019"/>
        <dbReference type="ChEBI" id="CHEBI:78442"/>
        <dbReference type="ChEBI" id="CHEBI:78513"/>
        <dbReference type="ChEBI" id="CHEBI:456215"/>
        <dbReference type="EC" id="6.1.1.19"/>
    </reaction>
</comment>
<dbReference type="CDD" id="cd00671">
    <property type="entry name" value="ArgRS_core"/>
    <property type="match status" value="1"/>
</dbReference>
<keyword evidence="4 11" id="KW-0963">Cytoplasm</keyword>
<dbReference type="SUPFAM" id="SSF55190">
    <property type="entry name" value="Arginyl-tRNA synthetase (ArgRS), N-terminal 'additional' domain"/>
    <property type="match status" value="1"/>
</dbReference>
<evidence type="ECO:0000256" key="11">
    <source>
        <dbReference type="HAMAP-Rule" id="MF_00123"/>
    </source>
</evidence>
<dbReference type="Pfam" id="PF05746">
    <property type="entry name" value="DALR_1"/>
    <property type="match status" value="1"/>
</dbReference>
<dbReference type="EMBL" id="UWPJ01000013">
    <property type="protein sequence ID" value="VCU69381.1"/>
    <property type="molecule type" value="Genomic_DNA"/>
</dbReference>
<keyword evidence="5 11" id="KW-0436">Ligase</keyword>
<dbReference type="FunFam" id="3.40.50.620:FF:000062">
    <property type="entry name" value="Arginine--tRNA ligase"/>
    <property type="match status" value="1"/>
</dbReference>
<evidence type="ECO:0000313" key="15">
    <source>
        <dbReference type="EMBL" id="VCU69381.1"/>
    </source>
</evidence>
<keyword evidence="8 11" id="KW-0648">Protein biosynthesis</keyword>
<dbReference type="OrthoDB" id="9803211at2"/>
<dbReference type="InterPro" id="IPR009080">
    <property type="entry name" value="tRNAsynth_Ia_anticodon-bd"/>
</dbReference>
<dbReference type="InterPro" id="IPR008909">
    <property type="entry name" value="DALR_anticod-bd"/>
</dbReference>
<dbReference type="SUPFAM" id="SSF47323">
    <property type="entry name" value="Anticodon-binding domain of a subclass of class I aminoacyl-tRNA synthetases"/>
    <property type="match status" value="1"/>
</dbReference>
<dbReference type="Gene3D" id="1.10.730.10">
    <property type="entry name" value="Isoleucyl-tRNA Synthetase, Domain 1"/>
    <property type="match status" value="1"/>
</dbReference>
<dbReference type="InterPro" id="IPR001412">
    <property type="entry name" value="aa-tRNA-synth_I_CS"/>
</dbReference>
<dbReference type="AlphaFoldDB" id="A0A3P4B0K6"/>
<evidence type="ECO:0000256" key="8">
    <source>
        <dbReference type="ARBA" id="ARBA00022917"/>
    </source>
</evidence>
<dbReference type="InterPro" id="IPR001278">
    <property type="entry name" value="Arg-tRNA-ligase"/>
</dbReference>
<evidence type="ECO:0000259" key="13">
    <source>
        <dbReference type="SMART" id="SM00836"/>
    </source>
</evidence>
<dbReference type="RefSeq" id="WP_124078728.1">
    <property type="nucleotide sequence ID" value="NZ_UWPJ01000013.1"/>
</dbReference>
<dbReference type="PANTHER" id="PTHR11956:SF5">
    <property type="entry name" value="ARGININE--TRNA LIGASE, CYTOPLASMIC"/>
    <property type="match status" value="1"/>
</dbReference>
<feature type="domain" description="Arginyl tRNA synthetase N-terminal" evidence="14">
    <location>
        <begin position="7"/>
        <end position="93"/>
    </location>
</feature>
<evidence type="ECO:0000256" key="9">
    <source>
        <dbReference type="ARBA" id="ARBA00023146"/>
    </source>
</evidence>
<evidence type="ECO:0000256" key="5">
    <source>
        <dbReference type="ARBA" id="ARBA00022598"/>
    </source>
</evidence>
<feature type="domain" description="DALR anticodon binding" evidence="13">
    <location>
        <begin position="444"/>
        <end position="561"/>
    </location>
</feature>
<dbReference type="SUPFAM" id="SSF52374">
    <property type="entry name" value="Nucleotidylyl transferase"/>
    <property type="match status" value="1"/>
</dbReference>
<organism evidence="15 16">
    <name type="scientific">Pigmentiphaga humi</name>
    <dbReference type="NCBI Taxonomy" id="2478468"/>
    <lineage>
        <taxon>Bacteria</taxon>
        <taxon>Pseudomonadati</taxon>
        <taxon>Pseudomonadota</taxon>
        <taxon>Betaproteobacteria</taxon>
        <taxon>Burkholderiales</taxon>
        <taxon>Alcaligenaceae</taxon>
        <taxon>Pigmentiphaga</taxon>
    </lineage>
</organism>
<keyword evidence="16" id="KW-1185">Reference proteome</keyword>
<name>A0A3P4B0K6_9BURK</name>
<accession>A0A3P4B0K6</accession>
<keyword evidence="7 11" id="KW-0067">ATP-binding</keyword>
<dbReference type="Gene3D" id="3.30.1360.70">
    <property type="entry name" value="Arginyl tRNA synthetase N-terminal domain"/>
    <property type="match status" value="1"/>
</dbReference>
<dbReference type="Pfam" id="PF00750">
    <property type="entry name" value="tRNA-synt_1d"/>
    <property type="match status" value="1"/>
</dbReference>
<dbReference type="SMART" id="SM00836">
    <property type="entry name" value="DALR_1"/>
    <property type="match status" value="1"/>
</dbReference>
<dbReference type="PROSITE" id="PS00178">
    <property type="entry name" value="AA_TRNA_LIGASE_I"/>
    <property type="match status" value="1"/>
</dbReference>